<gene>
    <name evidence="8" type="ORF">PRZ48_015285</name>
</gene>
<evidence type="ECO:0000313" key="9">
    <source>
        <dbReference type="Proteomes" id="UP001305779"/>
    </source>
</evidence>
<evidence type="ECO:0000256" key="3">
    <source>
        <dbReference type="ARBA" id="ARBA00023015"/>
    </source>
</evidence>
<proteinExistence type="predicted"/>
<evidence type="ECO:0000256" key="6">
    <source>
        <dbReference type="ARBA" id="ARBA00023242"/>
    </source>
</evidence>
<evidence type="ECO:0000256" key="7">
    <source>
        <dbReference type="SAM" id="MobiDB-lite"/>
    </source>
</evidence>
<keyword evidence="9" id="KW-1185">Reference proteome</keyword>
<evidence type="ECO:0008006" key="10">
    <source>
        <dbReference type="Google" id="ProtNLM"/>
    </source>
</evidence>
<dbReference type="EMBL" id="JAXOVC010000016">
    <property type="protein sequence ID" value="KAK4493618.1"/>
    <property type="molecule type" value="Genomic_DNA"/>
</dbReference>
<feature type="region of interest" description="Disordered" evidence="7">
    <location>
        <begin position="500"/>
        <end position="519"/>
    </location>
</feature>
<feature type="compositionally biased region" description="Polar residues" evidence="7">
    <location>
        <begin position="310"/>
        <end position="332"/>
    </location>
</feature>
<keyword evidence="3" id="KW-0805">Transcription regulation</keyword>
<keyword evidence="1" id="KW-0479">Metal-binding</keyword>
<feature type="region of interest" description="Disordered" evidence="7">
    <location>
        <begin position="304"/>
        <end position="332"/>
    </location>
</feature>
<organism evidence="8 9">
    <name type="scientific">Zasmidium cellare</name>
    <name type="common">Wine cellar mold</name>
    <name type="synonym">Racodium cellare</name>
    <dbReference type="NCBI Taxonomy" id="395010"/>
    <lineage>
        <taxon>Eukaryota</taxon>
        <taxon>Fungi</taxon>
        <taxon>Dikarya</taxon>
        <taxon>Ascomycota</taxon>
        <taxon>Pezizomycotina</taxon>
        <taxon>Dothideomycetes</taxon>
        <taxon>Dothideomycetidae</taxon>
        <taxon>Mycosphaerellales</taxon>
        <taxon>Mycosphaerellaceae</taxon>
        <taxon>Zasmidium</taxon>
    </lineage>
</organism>
<dbReference type="Proteomes" id="UP001305779">
    <property type="component" value="Unassembled WGS sequence"/>
</dbReference>
<keyword evidence="4" id="KW-0238">DNA-binding</keyword>
<evidence type="ECO:0000256" key="4">
    <source>
        <dbReference type="ARBA" id="ARBA00023125"/>
    </source>
</evidence>
<name>A0ABR0DXF0_ZASCE</name>
<protein>
    <recommendedName>
        <fullName evidence="10">Transcription factor domain-containing protein</fullName>
    </recommendedName>
</protein>
<dbReference type="CDD" id="cd12148">
    <property type="entry name" value="fungal_TF_MHR"/>
    <property type="match status" value="1"/>
</dbReference>
<accession>A0ABR0DXF0</accession>
<dbReference type="InterPro" id="IPR051615">
    <property type="entry name" value="Transcr_Regulatory_Elem"/>
</dbReference>
<evidence type="ECO:0000313" key="8">
    <source>
        <dbReference type="EMBL" id="KAK4493618.1"/>
    </source>
</evidence>
<keyword evidence="5" id="KW-0804">Transcription</keyword>
<evidence type="ECO:0000256" key="1">
    <source>
        <dbReference type="ARBA" id="ARBA00022723"/>
    </source>
</evidence>
<keyword evidence="6" id="KW-0539">Nucleus</keyword>
<sequence length="519" mass="57600">MPEEDENIVNRIFSAVGLEKLDVTANMTQDNTSTVLETAKISTTELTNDSTNFQTASSSANVAQAEDDVSNAFMLSEDSLINGDTNGFTNPASFSDLSLLSWDDNLSPDWPWMGMFVSEVDFQQDAMNGALDFMADTANGLGRSRRNSQGPTAGADSDVDDEVNPELIGQIAARVGALHLAPDGKLRYFGTPANTYLFNSSGSSVASSKPRSLTWEGRRLLRNADLDQPIDNDLEEHFLGLFFSWYNSCHAVVDGPMFSNARKQWQDSEENNGFYSDVLLNAIRSSFSLGRPFTLDASELNVSRPRAASPASQTQWSPFPTTADPSKDGYSQTRPMPDLVDAICEQRIALLDTVEPIARALIEYHYLQILVHRPWTSRRVQPIPAQGRGFPHARKICIESACAMAQILRIFEKDWGYQRLDVETSQLLPSAALILIFASVSGRGGEHRVKEVLPDLTTLFRALDELSTIFSNARQHLDSLVAIQQQWRLVYNQQYGKRREDGSISRDEPGNISKRSRLA</sequence>
<feature type="compositionally biased region" description="Basic and acidic residues" evidence="7">
    <location>
        <begin position="500"/>
        <end position="509"/>
    </location>
</feature>
<reference evidence="8 9" key="1">
    <citation type="journal article" date="2023" name="G3 (Bethesda)">
        <title>A chromosome-level genome assembly of Zasmidium syzygii isolated from banana leaves.</title>
        <authorList>
            <person name="van Westerhoven A.C."/>
            <person name="Mehrabi R."/>
            <person name="Talebi R."/>
            <person name="Steentjes M.B.F."/>
            <person name="Corcolon B."/>
            <person name="Chong P.A."/>
            <person name="Kema G.H.J."/>
            <person name="Seidl M.F."/>
        </authorList>
    </citation>
    <scope>NUCLEOTIDE SEQUENCE [LARGE SCALE GENOMIC DNA]</scope>
    <source>
        <strain evidence="8 9">P124</strain>
    </source>
</reference>
<evidence type="ECO:0000256" key="2">
    <source>
        <dbReference type="ARBA" id="ARBA00022833"/>
    </source>
</evidence>
<comment type="caution">
    <text evidence="8">The sequence shown here is derived from an EMBL/GenBank/DDBJ whole genome shotgun (WGS) entry which is preliminary data.</text>
</comment>
<keyword evidence="2" id="KW-0862">Zinc</keyword>
<evidence type="ECO:0000256" key="5">
    <source>
        <dbReference type="ARBA" id="ARBA00023163"/>
    </source>
</evidence>
<dbReference type="PANTHER" id="PTHR31313">
    <property type="entry name" value="TY1 ENHANCER ACTIVATOR"/>
    <property type="match status" value="1"/>
</dbReference>
<dbReference type="PANTHER" id="PTHR31313:SF77">
    <property type="entry name" value="ZN(II)2CYS6 TRANSCRIPTION FACTOR (EUROFUNG)"/>
    <property type="match status" value="1"/>
</dbReference>
<feature type="region of interest" description="Disordered" evidence="7">
    <location>
        <begin position="142"/>
        <end position="161"/>
    </location>
</feature>